<dbReference type="Gene3D" id="1.10.555.10">
    <property type="entry name" value="Rho GTPase activation protein"/>
    <property type="match status" value="1"/>
</dbReference>
<dbReference type="CDD" id="cd00159">
    <property type="entry name" value="RhoGAP"/>
    <property type="match status" value="1"/>
</dbReference>
<feature type="region of interest" description="Disordered" evidence="3">
    <location>
        <begin position="427"/>
        <end position="562"/>
    </location>
</feature>
<dbReference type="InterPro" id="IPR008936">
    <property type="entry name" value="Rho_GTPase_activation_prot"/>
</dbReference>
<dbReference type="Gene3D" id="1.10.510.10">
    <property type="entry name" value="Transferase(Phosphotransferase) domain 1"/>
    <property type="match status" value="1"/>
</dbReference>
<dbReference type="SMART" id="SM00324">
    <property type="entry name" value="RhoGAP"/>
    <property type="match status" value="1"/>
</dbReference>
<dbReference type="OrthoDB" id="28120at2759"/>
<feature type="compositionally biased region" description="Basic and acidic residues" evidence="3">
    <location>
        <begin position="459"/>
        <end position="468"/>
    </location>
</feature>
<keyword evidence="2" id="KW-0067">ATP-binding</keyword>
<dbReference type="InterPro" id="IPR050629">
    <property type="entry name" value="STE20/SPS1-PAK"/>
</dbReference>
<evidence type="ECO:0000259" key="4">
    <source>
        <dbReference type="PROSITE" id="PS50011"/>
    </source>
</evidence>
<dbReference type="InterPro" id="IPR000198">
    <property type="entry name" value="RhoGAP_dom"/>
</dbReference>
<evidence type="ECO:0000256" key="1">
    <source>
        <dbReference type="ARBA" id="ARBA00022741"/>
    </source>
</evidence>
<evidence type="ECO:0000256" key="2">
    <source>
        <dbReference type="ARBA" id="ARBA00022840"/>
    </source>
</evidence>
<dbReference type="InterPro" id="IPR011009">
    <property type="entry name" value="Kinase-like_dom_sf"/>
</dbReference>
<evidence type="ECO:0000313" key="7">
    <source>
        <dbReference type="Proteomes" id="UP000241769"/>
    </source>
</evidence>
<keyword evidence="6" id="KW-0418">Kinase</keyword>
<sequence>MTDLARPSPHKRFADREKSRRSHFIRLENKEKVLKFQDDSSGIQHCLNFTPQKWRPNVCTNCFFFEAEHTSTPQEEQERHEELKQQREKKLDVFEIVDILGSSYSGSVYYARRLGGEETKGDVDDAKREDFHSIINNINVMQEKTLCPYVVQYYGCFIKDNGAFMVTEYAQCSIADILRAYPDYQFTEMQIAVVCSSLIRGLAFLHKFGVTHKNLKSTNVLVKPSGSVKIADFGVSQNVTETREKMDMLEASPYWSAPELISSEHFNEKVDIWATGIIAIEMAEHSPPHFHLDSPLEALQHIACDAPPSLQHPEKWSADFKDFLKRCLVFEPSHRASARELLTHPFLRSAEANPKVFVDVLKSLPDLKTLQKSYVEKTCEVDYEMFKGNVLAVNPDDYTARLYPRDDPIIRWITYSANLARPAYGRGSSIMEHPQSAEEEKDEEAAEKRLKNHSHRGERKATLGRKDMLSGFKTAGHLAGKTEKSESESSTEVSSKVASWASATPNKRAMQEKAAAKSVAAQMMKAAESPTIASPPPPTSTPPPTPTVSQTPSTTSPTKDTWSSLRDKFNMAERPSLFNLFASREQGTGLPGSRVGRSGTMETNQASKEAKEGGSFFEAFKNPLGSLRDLRGAFNLFQPNGPNSQTAEAKPVKFFGVPLEDSMEICKLNDEKHICFTMIDYLSQNGPAMEVEGIFRINGDQIKVAELKKKIKEGEPVELPDYSIHVISGMLKMYFRELPDPLLTVASYERFLQAGRMHDDGKKVELLRDVIVQLPQPNQDMLKSLIFFLHKCASHASVSKMTAGNLARCFAPNLLSGGENESPTSMLSNSQTVNSVVESIIEKKSEIWTE</sequence>
<dbReference type="EMBL" id="MDYQ01000011">
    <property type="protein sequence ID" value="PRP88385.1"/>
    <property type="molecule type" value="Genomic_DNA"/>
</dbReference>
<reference evidence="6 7" key="1">
    <citation type="journal article" date="2018" name="Genome Biol. Evol.">
        <title>Multiple Roots of Fruiting Body Formation in Amoebozoa.</title>
        <authorList>
            <person name="Hillmann F."/>
            <person name="Forbes G."/>
            <person name="Novohradska S."/>
            <person name="Ferling I."/>
            <person name="Riege K."/>
            <person name="Groth M."/>
            <person name="Westermann M."/>
            <person name="Marz M."/>
            <person name="Spaller T."/>
            <person name="Winckler T."/>
            <person name="Schaap P."/>
            <person name="Glockner G."/>
        </authorList>
    </citation>
    <scope>NUCLEOTIDE SEQUENCE [LARGE SCALE GENOMIC DNA]</scope>
    <source>
        <strain evidence="6 7">Jena</strain>
    </source>
</reference>
<feature type="domain" description="Rho-GAP" evidence="5">
    <location>
        <begin position="657"/>
        <end position="848"/>
    </location>
</feature>
<dbReference type="InParanoid" id="A0A2P6NWP4"/>
<dbReference type="GO" id="GO:0005737">
    <property type="term" value="C:cytoplasm"/>
    <property type="evidence" value="ECO:0007669"/>
    <property type="project" value="TreeGrafter"/>
</dbReference>
<dbReference type="STRING" id="1890364.A0A2P6NWP4"/>
<evidence type="ECO:0000259" key="5">
    <source>
        <dbReference type="PROSITE" id="PS50238"/>
    </source>
</evidence>
<proteinExistence type="predicted"/>
<dbReference type="PROSITE" id="PS50238">
    <property type="entry name" value="RHOGAP"/>
    <property type="match status" value="1"/>
</dbReference>
<keyword evidence="6" id="KW-0808">Transferase</keyword>
<comment type="caution">
    <text evidence="6">The sequence shown here is derived from an EMBL/GenBank/DDBJ whole genome shotgun (WGS) entry which is preliminary data.</text>
</comment>
<dbReference type="PANTHER" id="PTHR48012:SF2">
    <property type="entry name" value="STERILE20-LIKE KINASE, ISOFORM B"/>
    <property type="match status" value="1"/>
</dbReference>
<keyword evidence="1" id="KW-0547">Nucleotide-binding</keyword>
<gene>
    <name evidence="6" type="ORF">PROFUN_03299</name>
</gene>
<dbReference type="GO" id="GO:0004674">
    <property type="term" value="F:protein serine/threonine kinase activity"/>
    <property type="evidence" value="ECO:0007669"/>
    <property type="project" value="TreeGrafter"/>
</dbReference>
<dbReference type="PANTHER" id="PTHR48012">
    <property type="entry name" value="STERILE20-LIKE KINASE, ISOFORM B-RELATED"/>
    <property type="match status" value="1"/>
</dbReference>
<dbReference type="AlphaFoldDB" id="A0A2P6NWP4"/>
<dbReference type="PROSITE" id="PS50011">
    <property type="entry name" value="PROTEIN_KINASE_DOM"/>
    <property type="match status" value="1"/>
</dbReference>
<name>A0A2P6NWP4_9EUKA</name>
<feature type="domain" description="Protein kinase" evidence="4">
    <location>
        <begin position="94"/>
        <end position="347"/>
    </location>
</feature>
<dbReference type="SUPFAM" id="SSF48350">
    <property type="entry name" value="GTPase activation domain, GAP"/>
    <property type="match status" value="1"/>
</dbReference>
<keyword evidence="7" id="KW-1185">Reference proteome</keyword>
<dbReference type="Pfam" id="PF00620">
    <property type="entry name" value="RhoGAP"/>
    <property type="match status" value="1"/>
</dbReference>
<dbReference type="Proteomes" id="UP000241769">
    <property type="component" value="Unassembled WGS sequence"/>
</dbReference>
<dbReference type="GO" id="GO:0005524">
    <property type="term" value="F:ATP binding"/>
    <property type="evidence" value="ECO:0007669"/>
    <property type="project" value="UniProtKB-KW"/>
</dbReference>
<evidence type="ECO:0000256" key="3">
    <source>
        <dbReference type="SAM" id="MobiDB-lite"/>
    </source>
</evidence>
<feature type="compositionally biased region" description="Low complexity" evidence="3">
    <location>
        <begin position="547"/>
        <end position="562"/>
    </location>
</feature>
<feature type="compositionally biased region" description="Low complexity" evidence="3">
    <location>
        <begin position="488"/>
        <end position="497"/>
    </location>
</feature>
<dbReference type="Pfam" id="PF00069">
    <property type="entry name" value="Pkinase"/>
    <property type="match status" value="1"/>
</dbReference>
<organism evidence="6 7">
    <name type="scientific">Planoprotostelium fungivorum</name>
    <dbReference type="NCBI Taxonomy" id="1890364"/>
    <lineage>
        <taxon>Eukaryota</taxon>
        <taxon>Amoebozoa</taxon>
        <taxon>Evosea</taxon>
        <taxon>Variosea</taxon>
        <taxon>Cavosteliida</taxon>
        <taxon>Cavosteliaceae</taxon>
        <taxon>Planoprotostelium</taxon>
    </lineage>
</organism>
<dbReference type="InterPro" id="IPR000719">
    <property type="entry name" value="Prot_kinase_dom"/>
</dbReference>
<feature type="compositionally biased region" description="Pro residues" evidence="3">
    <location>
        <begin position="533"/>
        <end position="546"/>
    </location>
</feature>
<accession>A0A2P6NWP4</accession>
<dbReference type="SUPFAM" id="SSF56112">
    <property type="entry name" value="Protein kinase-like (PK-like)"/>
    <property type="match status" value="1"/>
</dbReference>
<dbReference type="GO" id="GO:0007165">
    <property type="term" value="P:signal transduction"/>
    <property type="evidence" value="ECO:0007669"/>
    <property type="project" value="InterPro"/>
</dbReference>
<protein>
    <submittedName>
        <fullName evidence="6">Serine/threonine-protein kinase 3</fullName>
    </submittedName>
</protein>
<evidence type="ECO:0000313" key="6">
    <source>
        <dbReference type="EMBL" id="PRP88385.1"/>
    </source>
</evidence>